<evidence type="ECO:0000256" key="1">
    <source>
        <dbReference type="SAM" id="MobiDB-lite"/>
    </source>
</evidence>
<proteinExistence type="predicted"/>
<dbReference type="AlphaFoldDB" id="A0A4D6MFB5"/>
<protein>
    <submittedName>
        <fullName evidence="2">Uncharacterized protein</fullName>
    </submittedName>
</protein>
<reference evidence="2 3" key="1">
    <citation type="submission" date="2019-04" db="EMBL/GenBank/DDBJ databases">
        <title>An improved genome assembly and genetic linkage map for asparagus bean, Vigna unguiculata ssp. sesquipedialis.</title>
        <authorList>
            <person name="Xia Q."/>
            <person name="Zhang R."/>
            <person name="Dong Y."/>
        </authorList>
    </citation>
    <scope>NUCLEOTIDE SEQUENCE [LARGE SCALE GENOMIC DNA]</scope>
    <source>
        <tissue evidence="2">Leaf</tissue>
    </source>
</reference>
<gene>
    <name evidence="2" type="ORF">DEO72_LG7g711</name>
</gene>
<dbReference type="EMBL" id="CP039351">
    <property type="protein sequence ID" value="QCD99430.1"/>
    <property type="molecule type" value="Genomic_DNA"/>
</dbReference>
<keyword evidence="3" id="KW-1185">Reference proteome</keyword>
<organism evidence="2 3">
    <name type="scientific">Vigna unguiculata</name>
    <name type="common">Cowpea</name>
    <dbReference type="NCBI Taxonomy" id="3917"/>
    <lineage>
        <taxon>Eukaryota</taxon>
        <taxon>Viridiplantae</taxon>
        <taxon>Streptophyta</taxon>
        <taxon>Embryophyta</taxon>
        <taxon>Tracheophyta</taxon>
        <taxon>Spermatophyta</taxon>
        <taxon>Magnoliopsida</taxon>
        <taxon>eudicotyledons</taxon>
        <taxon>Gunneridae</taxon>
        <taxon>Pentapetalae</taxon>
        <taxon>rosids</taxon>
        <taxon>fabids</taxon>
        <taxon>Fabales</taxon>
        <taxon>Fabaceae</taxon>
        <taxon>Papilionoideae</taxon>
        <taxon>50 kb inversion clade</taxon>
        <taxon>NPAAA clade</taxon>
        <taxon>indigoferoid/millettioid clade</taxon>
        <taxon>Phaseoleae</taxon>
        <taxon>Vigna</taxon>
    </lineage>
</organism>
<dbReference type="Proteomes" id="UP000501690">
    <property type="component" value="Linkage Group LG7"/>
</dbReference>
<accession>A0A4D6MFB5</accession>
<evidence type="ECO:0000313" key="3">
    <source>
        <dbReference type="Proteomes" id="UP000501690"/>
    </source>
</evidence>
<evidence type="ECO:0000313" key="2">
    <source>
        <dbReference type="EMBL" id="QCD99430.1"/>
    </source>
</evidence>
<feature type="region of interest" description="Disordered" evidence="1">
    <location>
        <begin position="173"/>
        <end position="196"/>
    </location>
</feature>
<sequence>MVSKPIQLGVDVIVVSSPSPFVALAPSPLPTGHSTSLVPSPLSVPSRVHRSLVEEGHEVSTNQVDLQSDIHEEPIRRVDLPMISPQAYGRRNWVVHHILMKFLRKVIYEREGFESRYSQARSEVASCARQSESSPMEPTKEERIRTDSWILATGGEKRGRIYGIGVMHKLHYNNNNKSNNTNLNKANLNKTKSNHN</sequence>
<name>A0A4D6MFB5_VIGUN</name>